<keyword evidence="1" id="KW-1133">Transmembrane helix</keyword>
<feature type="transmembrane region" description="Helical" evidence="1">
    <location>
        <begin position="6"/>
        <end position="29"/>
    </location>
</feature>
<gene>
    <name evidence="2" type="ORF">ACTIVE_8332</name>
</gene>
<evidence type="ECO:0000313" key="2">
    <source>
        <dbReference type="EMBL" id="QKG26679.1"/>
    </source>
</evidence>
<keyword evidence="3" id="KW-1185">Reference proteome</keyword>
<reference evidence="2 3" key="1">
    <citation type="submission" date="2020-05" db="EMBL/GenBank/DDBJ databases">
        <title>Actinomadura verrucosospora NRRL-B18236 (PFL_A860) Genome sequencing and assembly.</title>
        <authorList>
            <person name="Samborskyy M."/>
        </authorList>
    </citation>
    <scope>NUCLEOTIDE SEQUENCE [LARGE SCALE GENOMIC DNA]</scope>
    <source>
        <strain evidence="2 3">NRRL:B18236</strain>
    </source>
</reference>
<dbReference type="Proteomes" id="UP000501240">
    <property type="component" value="Chromosome"/>
</dbReference>
<protein>
    <submittedName>
        <fullName evidence="2">Uncharacterized protein</fullName>
    </submittedName>
</protein>
<keyword evidence="1" id="KW-0472">Membrane</keyword>
<dbReference type="AlphaFoldDB" id="A0A7D3W0I1"/>
<sequence length="56" mass="5832">MDIGGLHFTFGNVAIFAVAAFLLAGVYSFIKQGLKVAALIVLFLAGLAFAGGVMWL</sequence>
<keyword evidence="1" id="KW-0812">Transmembrane</keyword>
<dbReference type="RefSeq" id="WP_173100082.1">
    <property type="nucleotide sequence ID" value="NZ_CP053892.1"/>
</dbReference>
<accession>A0A7D3W0I1</accession>
<dbReference type="EMBL" id="CP053892">
    <property type="protein sequence ID" value="QKG26679.1"/>
    <property type="molecule type" value="Genomic_DNA"/>
</dbReference>
<evidence type="ECO:0000313" key="3">
    <source>
        <dbReference type="Proteomes" id="UP000501240"/>
    </source>
</evidence>
<evidence type="ECO:0000256" key="1">
    <source>
        <dbReference type="SAM" id="Phobius"/>
    </source>
</evidence>
<proteinExistence type="predicted"/>
<name>A0A7D3W0I1_ACTVE</name>
<organism evidence="2 3">
    <name type="scientific">Actinomadura verrucosospora</name>
    <dbReference type="NCBI Taxonomy" id="46165"/>
    <lineage>
        <taxon>Bacteria</taxon>
        <taxon>Bacillati</taxon>
        <taxon>Actinomycetota</taxon>
        <taxon>Actinomycetes</taxon>
        <taxon>Streptosporangiales</taxon>
        <taxon>Thermomonosporaceae</taxon>
        <taxon>Actinomadura</taxon>
    </lineage>
</organism>
<feature type="transmembrane region" description="Helical" evidence="1">
    <location>
        <begin position="36"/>
        <end position="55"/>
    </location>
</feature>